<dbReference type="eggNOG" id="ENOG5030G8U">
    <property type="taxonomic scope" value="Bacteria"/>
</dbReference>
<proteinExistence type="predicted"/>
<reference evidence="1 2" key="1">
    <citation type="submission" date="2009-08" db="EMBL/GenBank/DDBJ databases">
        <authorList>
            <person name="Shrivastava S."/>
            <person name="Brinkac L.B."/>
            <person name="Brown J.L."/>
            <person name="Bruce D.B."/>
            <person name="Detter C."/>
            <person name="Green L.D."/>
            <person name="Munk C.A."/>
            <person name="Rogers Y.C."/>
            <person name="Tapia R."/>
            <person name="Sims D.R."/>
            <person name="Smith L.A."/>
            <person name="Smith T.J."/>
            <person name="Sutton G."/>
            <person name="Brettin T."/>
        </authorList>
    </citation>
    <scope>NUCLEOTIDE SEQUENCE [LARGE SCALE GENOMIC DNA]</scope>
    <source>
        <strain evidence="2">E4 str. BoNT E BL5262</strain>
    </source>
</reference>
<accession>C4IJJ8</accession>
<comment type="caution">
    <text evidence="1">The sequence shown here is derived from an EMBL/GenBank/DDBJ whole genome shotgun (WGS) entry which is preliminary data.</text>
</comment>
<name>C4IJJ8_CLOBU</name>
<gene>
    <name evidence="1" type="ORF">CLP_2588</name>
</gene>
<evidence type="ECO:0000313" key="2">
    <source>
        <dbReference type="Proteomes" id="UP000003081"/>
    </source>
</evidence>
<dbReference type="HOGENOM" id="CLU_1228152_0_0_9"/>
<dbReference type="EMBL" id="ACOM01000005">
    <property type="protein sequence ID" value="EEP54583.1"/>
    <property type="molecule type" value="Genomic_DNA"/>
</dbReference>
<dbReference type="InterPro" id="IPR036388">
    <property type="entry name" value="WH-like_DNA-bd_sf"/>
</dbReference>
<dbReference type="RefSeq" id="WP_003409991.1">
    <property type="nucleotide sequence ID" value="NZ_ACOM01000005.1"/>
</dbReference>
<dbReference type="Pfam" id="PF13730">
    <property type="entry name" value="HTH_36"/>
    <property type="match status" value="1"/>
</dbReference>
<dbReference type="Gene3D" id="1.10.10.10">
    <property type="entry name" value="Winged helix-like DNA-binding domain superfamily/Winged helix DNA-binding domain"/>
    <property type="match status" value="1"/>
</dbReference>
<organism evidence="1 2">
    <name type="scientific">Clostridium butyricum E4 str. BoNT E BL5262</name>
    <dbReference type="NCBI Taxonomy" id="632245"/>
    <lineage>
        <taxon>Bacteria</taxon>
        <taxon>Bacillati</taxon>
        <taxon>Bacillota</taxon>
        <taxon>Clostridia</taxon>
        <taxon>Eubacteriales</taxon>
        <taxon>Clostridiaceae</taxon>
        <taxon>Clostridium</taxon>
    </lineage>
</organism>
<dbReference type="AlphaFoldDB" id="C4IJJ8"/>
<dbReference type="Proteomes" id="UP000003081">
    <property type="component" value="Unassembled WGS sequence"/>
</dbReference>
<sequence length="233" mass="27321">MTKDFLKFINEIEKDTNLNIEESYLLLVLFKYHNTDCGYAFPSYEILMSDLKTKRRAKISKLLKSLEKKGYISIKKKGKKNTYYILKYLFLNKSKSKTTKQKHDAPVDSNGNIPVEGQMHVEEIINTKEHEEVAAITGFNKKQADELLKVADNKIEKIVQAFEYSKSRGKAVFKYVSWCLKNLDISKLIKRETNKVEKNKLKFDNFEPREYDYDKLEKSLLGWEESTLTECMI</sequence>
<protein>
    <submittedName>
        <fullName evidence="1">Primosome, DnaD subunit</fullName>
    </submittedName>
</protein>
<keyword evidence="2" id="KW-1185">Reference proteome</keyword>
<evidence type="ECO:0000313" key="1">
    <source>
        <dbReference type="EMBL" id="EEP54583.1"/>
    </source>
</evidence>